<dbReference type="OrthoDB" id="8801906at2759"/>
<name>A0A9P0NLK4_9DIPT</name>
<feature type="compositionally biased region" description="Polar residues" evidence="5">
    <location>
        <begin position="138"/>
        <end position="160"/>
    </location>
</feature>
<feature type="region of interest" description="Disordered" evidence="5">
    <location>
        <begin position="137"/>
        <end position="161"/>
    </location>
</feature>
<dbReference type="InterPro" id="IPR035896">
    <property type="entry name" value="AN1-like_Znf"/>
</dbReference>
<dbReference type="AlphaFoldDB" id="A0A9P0NLK4"/>
<evidence type="ECO:0000313" key="9">
    <source>
        <dbReference type="Proteomes" id="UP001153620"/>
    </source>
</evidence>
<dbReference type="PROSITE" id="PS50053">
    <property type="entry name" value="UBIQUITIN_2"/>
    <property type="match status" value="1"/>
</dbReference>
<evidence type="ECO:0000256" key="4">
    <source>
        <dbReference type="PROSITE-ProRule" id="PRU00449"/>
    </source>
</evidence>
<dbReference type="PANTHER" id="PTHR46728:SF1">
    <property type="entry name" value="AN1-TYPE ZINC FINGER PROTEIN 4"/>
    <property type="match status" value="1"/>
</dbReference>
<keyword evidence="2 4" id="KW-0863">Zinc-finger</keyword>
<evidence type="ECO:0000259" key="6">
    <source>
        <dbReference type="PROSITE" id="PS50053"/>
    </source>
</evidence>
<feature type="compositionally biased region" description="Basic residues" evidence="5">
    <location>
        <begin position="968"/>
        <end position="980"/>
    </location>
</feature>
<proteinExistence type="predicted"/>
<organism evidence="8 9">
    <name type="scientific">Chironomus riparius</name>
    <dbReference type="NCBI Taxonomy" id="315576"/>
    <lineage>
        <taxon>Eukaryota</taxon>
        <taxon>Metazoa</taxon>
        <taxon>Ecdysozoa</taxon>
        <taxon>Arthropoda</taxon>
        <taxon>Hexapoda</taxon>
        <taxon>Insecta</taxon>
        <taxon>Pterygota</taxon>
        <taxon>Neoptera</taxon>
        <taxon>Endopterygota</taxon>
        <taxon>Diptera</taxon>
        <taxon>Nematocera</taxon>
        <taxon>Chironomoidea</taxon>
        <taxon>Chironomidae</taxon>
        <taxon>Chironominae</taxon>
        <taxon>Chironomus</taxon>
    </lineage>
</organism>
<keyword evidence="3" id="KW-0862">Zinc</keyword>
<protein>
    <recommendedName>
        <fullName evidence="10">AN1-type zinc finger protein 4</fullName>
    </recommendedName>
</protein>
<sequence length="1060" mass="118678">MDQTKIIIESLLTGSQFEISISEHDKISIVKSNIQKILGIPSNQLHLLHNQTELNDSMLLKDIPNFHEGNKLKLKLVLGMKVGPISSARRVPLTDYDSWFDDVMHQNSKREEPLTIKTKYLVYKGCKKNVHRLWKMNGSDSKGKSTSGHNNKYGKSTNSLFGGGLSGRDDEKIKKMTDQTIQENIRTTEKVNQLRLKMELVNARKKLKSIKFPLKSKNSCGNNSKMMDISMDKLSKQITDNITKELNETLCIEKPALNISSSTSATILSSRARDNYADKVIQKQSSRNLSAESKMKIKENLSRNRSFKTILNQPTISASTSSMSLFNNDINPLEFCFSSTTGTNGSDMFTPTTNGNKLGRSLSFQSNYILNRTDSNLCVNTSSLATMEAATISSSSPIIQEYVEHICEPSSSSSSTAVGTKIKDSLPKTNYSTSMQDLLLQEFLTKSTPNSACSHFQLATSKSSREYSSANNSGSALKLAADEKIDMFKGTAITKVSPGDEYFILPKLLIREDSPPILESLAVKDSKAEDLLDVASGKQPSAESLIEFYENLTSSSTSSLTSKINDDYECFHQPQSSNRFYHSDLDLNQLNDRFKNNLSISNQNINTSEGNLGSDSDWPRSNLLLLSINQTMKDEPQSDYNLIDVNYDKFLNDLLNNDSGVSAVLGPDHVDCDSDSVNNKKEMCESNEIVENIKKNAFSDGSKLVSKDNSEMIDLFGGDLDNVLTKKMTSRRITPLKKPIDKLKSFSSNPQLGNHNTLSTHESSNLATTTSTTTVHIPQLSRLDAIPTKYRRGYINLNDACLSNSDLSTSTSSTTKLPKTCDRKSSLTTKDLSSFHHGASIFHCRSNQNERIPQPPTFDYFDGCATETSSNRKSSDVSNFDFQSEENLFNMNFDSFYEDFVDSAELSWSSSSSSTSFDTSSISSMYDKKYVILPEIKLDNNDLKADDKALMVAKEKVETASNDDNSLHHHPPTQHYHHHLQQQQQPQQQSNKESTGKLRCFHCNKKLGIIMVMKCHCNQYFCSAHRYKEVHNCSYDYKENGRKQLERENPLVCTQKLPKI</sequence>
<keyword evidence="9" id="KW-1185">Reference proteome</keyword>
<evidence type="ECO:0000256" key="1">
    <source>
        <dbReference type="ARBA" id="ARBA00022723"/>
    </source>
</evidence>
<dbReference type="Pfam" id="PF00240">
    <property type="entry name" value="ubiquitin"/>
    <property type="match status" value="1"/>
</dbReference>
<reference evidence="8" key="1">
    <citation type="submission" date="2022-01" db="EMBL/GenBank/DDBJ databases">
        <authorList>
            <person name="King R."/>
        </authorList>
    </citation>
    <scope>NUCLEOTIDE SEQUENCE</scope>
</reference>
<dbReference type="GO" id="GO:0008270">
    <property type="term" value="F:zinc ion binding"/>
    <property type="evidence" value="ECO:0007669"/>
    <property type="project" value="UniProtKB-KW"/>
</dbReference>
<dbReference type="InterPro" id="IPR000058">
    <property type="entry name" value="Znf_AN1"/>
</dbReference>
<dbReference type="PROSITE" id="PS51039">
    <property type="entry name" value="ZF_AN1"/>
    <property type="match status" value="1"/>
</dbReference>
<dbReference type="SMART" id="SM00154">
    <property type="entry name" value="ZnF_AN1"/>
    <property type="match status" value="1"/>
</dbReference>
<evidence type="ECO:0000313" key="8">
    <source>
        <dbReference type="EMBL" id="CAH1730502.1"/>
    </source>
</evidence>
<feature type="region of interest" description="Disordered" evidence="5">
    <location>
        <begin position="957"/>
        <end position="993"/>
    </location>
</feature>
<evidence type="ECO:0008006" key="10">
    <source>
        <dbReference type="Google" id="ProtNLM"/>
    </source>
</evidence>
<dbReference type="Proteomes" id="UP001153620">
    <property type="component" value="Chromosome 3"/>
</dbReference>
<dbReference type="EMBL" id="OU895879">
    <property type="protein sequence ID" value="CAH1730502.1"/>
    <property type="molecule type" value="Genomic_DNA"/>
</dbReference>
<dbReference type="SUPFAM" id="SSF118310">
    <property type="entry name" value="AN1-like Zinc finger"/>
    <property type="match status" value="1"/>
</dbReference>
<keyword evidence="1" id="KW-0479">Metal-binding</keyword>
<evidence type="ECO:0000259" key="7">
    <source>
        <dbReference type="PROSITE" id="PS51039"/>
    </source>
</evidence>
<dbReference type="PANTHER" id="PTHR46728">
    <property type="entry name" value="AN1-TYPE ZINC FINGER PROTEIN 4"/>
    <property type="match status" value="1"/>
</dbReference>
<feature type="compositionally biased region" description="Polar residues" evidence="5">
    <location>
        <begin position="745"/>
        <end position="767"/>
    </location>
</feature>
<feature type="domain" description="AN1-type" evidence="7">
    <location>
        <begin position="994"/>
        <end position="1041"/>
    </location>
</feature>
<evidence type="ECO:0000256" key="5">
    <source>
        <dbReference type="SAM" id="MobiDB-lite"/>
    </source>
</evidence>
<accession>A0A9P0NLK4</accession>
<dbReference type="Gene3D" id="4.10.1110.10">
    <property type="entry name" value="AN1-like Zinc finger"/>
    <property type="match status" value="1"/>
</dbReference>
<evidence type="ECO:0000256" key="3">
    <source>
        <dbReference type="ARBA" id="ARBA00022833"/>
    </source>
</evidence>
<dbReference type="SUPFAM" id="SSF54236">
    <property type="entry name" value="Ubiquitin-like"/>
    <property type="match status" value="1"/>
</dbReference>
<feature type="region of interest" description="Disordered" evidence="5">
    <location>
        <begin position="744"/>
        <end position="771"/>
    </location>
</feature>
<feature type="domain" description="Ubiquitin-like" evidence="6">
    <location>
        <begin position="4"/>
        <end position="62"/>
    </location>
</feature>
<dbReference type="InterPro" id="IPR029071">
    <property type="entry name" value="Ubiquitin-like_domsf"/>
</dbReference>
<dbReference type="Pfam" id="PF01428">
    <property type="entry name" value="zf-AN1"/>
    <property type="match status" value="1"/>
</dbReference>
<dbReference type="Gene3D" id="3.10.20.90">
    <property type="entry name" value="Phosphatidylinositol 3-kinase Catalytic Subunit, Chain A, domain 1"/>
    <property type="match status" value="1"/>
</dbReference>
<gene>
    <name evidence="8" type="ORF">CHIRRI_LOCUS12522</name>
</gene>
<evidence type="ECO:0000256" key="2">
    <source>
        <dbReference type="ARBA" id="ARBA00022771"/>
    </source>
</evidence>
<reference evidence="8" key="2">
    <citation type="submission" date="2022-10" db="EMBL/GenBank/DDBJ databases">
        <authorList>
            <consortium name="ENA_rothamsted_submissions"/>
            <consortium name="culmorum"/>
            <person name="King R."/>
        </authorList>
    </citation>
    <scope>NUCLEOTIDE SEQUENCE</scope>
</reference>
<dbReference type="InterPro" id="IPR000626">
    <property type="entry name" value="Ubiquitin-like_dom"/>
</dbReference>
<dbReference type="InterPro" id="IPR053061">
    <property type="entry name" value="AN1-type_zinc_finger"/>
</dbReference>